<reference evidence="1 2" key="1">
    <citation type="submission" date="2018-08" db="EMBL/GenBank/DDBJ databases">
        <title>Genomic Encyclopedia of Archaeal and Bacterial Type Strains, Phase II (KMG-II): from individual species to whole genera.</title>
        <authorList>
            <person name="Goeker M."/>
        </authorList>
    </citation>
    <scope>NUCLEOTIDE SEQUENCE [LARGE SCALE GENOMIC DNA]</scope>
    <source>
        <strain evidence="1 2">DSM 15986</strain>
    </source>
</reference>
<protein>
    <submittedName>
        <fullName evidence="1">Uncharacterized protein DUF4221</fullName>
    </submittedName>
</protein>
<organism evidence="1 2">
    <name type="scientific">Algoriphagus antarcticus</name>
    <dbReference type="NCBI Taxonomy" id="238540"/>
    <lineage>
        <taxon>Bacteria</taxon>
        <taxon>Pseudomonadati</taxon>
        <taxon>Bacteroidota</taxon>
        <taxon>Cytophagia</taxon>
        <taxon>Cytophagales</taxon>
        <taxon>Cyclobacteriaceae</taxon>
        <taxon>Algoriphagus</taxon>
    </lineage>
</organism>
<dbReference type="AlphaFoldDB" id="A0A3E0E8W2"/>
<comment type="caution">
    <text evidence="1">The sequence shown here is derived from an EMBL/GenBank/DDBJ whole genome shotgun (WGS) entry which is preliminary data.</text>
</comment>
<dbReference type="PROSITE" id="PS51257">
    <property type="entry name" value="PROKAR_LIPOPROTEIN"/>
    <property type="match status" value="1"/>
</dbReference>
<sequence length="100" mass="11684">MRLLAGIAFLMIFQACSQNQEKAQTVSDQIRISLDTVLVDSGEEFLFLQDQLYSSSLSEDKNYLFNFNPQNFIVEKIDLNQLKLEKRIQFEKEGPKWSLF</sequence>
<gene>
    <name evidence="1" type="ORF">C8N25_101530</name>
</gene>
<accession>A0A3E0E8W2</accession>
<dbReference type="InterPro" id="IPR025316">
    <property type="entry name" value="DUF4221"/>
</dbReference>
<dbReference type="Proteomes" id="UP000256405">
    <property type="component" value="Unassembled WGS sequence"/>
</dbReference>
<evidence type="ECO:0000313" key="1">
    <source>
        <dbReference type="EMBL" id="REG94694.1"/>
    </source>
</evidence>
<keyword evidence="2" id="KW-1185">Reference proteome</keyword>
<dbReference type="EMBL" id="QUNF01000001">
    <property type="protein sequence ID" value="REG94694.1"/>
    <property type="molecule type" value="Genomic_DNA"/>
</dbReference>
<proteinExistence type="predicted"/>
<evidence type="ECO:0000313" key="2">
    <source>
        <dbReference type="Proteomes" id="UP000256405"/>
    </source>
</evidence>
<dbReference type="Pfam" id="PF13970">
    <property type="entry name" value="DUF4221"/>
    <property type="match status" value="1"/>
</dbReference>
<name>A0A3E0E8W2_9BACT</name>